<reference evidence="2" key="1">
    <citation type="journal article" date="2023" name="Mol. Plant Microbe Interact.">
        <title>Elucidating the Obligate Nature and Biological Capacity of an Invasive Fungal Corn Pathogen.</title>
        <authorList>
            <person name="MacCready J.S."/>
            <person name="Roggenkamp E.M."/>
            <person name="Gdanetz K."/>
            <person name="Chilvers M.I."/>
        </authorList>
    </citation>
    <scope>NUCLEOTIDE SEQUENCE</scope>
    <source>
        <strain evidence="2">PM02</strain>
    </source>
</reference>
<protein>
    <submittedName>
        <fullName evidence="2">Uncharacterized protein</fullName>
    </submittedName>
</protein>
<dbReference type="AlphaFoldDB" id="A0AAD9I3N7"/>
<sequence>MILAAALVTALAAGSLVGAARAHIDDNAPTCGNFATGDFFDADTLRALFDVDTMIDAWPGQCKRIAMYQDTGFWWCNDNPTEFAWATGTEALDALDTLLDSCCLNSAQGSTGAISGQLFSQGDQTNFILAYTDSTYGPDVPPDQYPQGLTHGQCV</sequence>
<proteinExistence type="predicted"/>
<keyword evidence="3" id="KW-1185">Reference proteome</keyword>
<keyword evidence="1" id="KW-0732">Signal</keyword>
<dbReference type="Proteomes" id="UP001217918">
    <property type="component" value="Unassembled WGS sequence"/>
</dbReference>
<feature type="chain" id="PRO_5042147118" evidence="1">
    <location>
        <begin position="23"/>
        <end position="155"/>
    </location>
</feature>
<evidence type="ECO:0000313" key="2">
    <source>
        <dbReference type="EMBL" id="KAK2069935.1"/>
    </source>
</evidence>
<accession>A0AAD9I3N7</accession>
<comment type="caution">
    <text evidence="2">The sequence shown here is derived from an EMBL/GenBank/DDBJ whole genome shotgun (WGS) entry which is preliminary data.</text>
</comment>
<feature type="signal peptide" evidence="1">
    <location>
        <begin position="1"/>
        <end position="22"/>
    </location>
</feature>
<name>A0AAD9I3N7_9PEZI</name>
<evidence type="ECO:0000313" key="3">
    <source>
        <dbReference type="Proteomes" id="UP001217918"/>
    </source>
</evidence>
<gene>
    <name evidence="2" type="ORF">P8C59_004476</name>
</gene>
<dbReference type="EMBL" id="JAQQPM010000003">
    <property type="protein sequence ID" value="KAK2069935.1"/>
    <property type="molecule type" value="Genomic_DNA"/>
</dbReference>
<organism evidence="2 3">
    <name type="scientific">Phyllachora maydis</name>
    <dbReference type="NCBI Taxonomy" id="1825666"/>
    <lineage>
        <taxon>Eukaryota</taxon>
        <taxon>Fungi</taxon>
        <taxon>Dikarya</taxon>
        <taxon>Ascomycota</taxon>
        <taxon>Pezizomycotina</taxon>
        <taxon>Sordariomycetes</taxon>
        <taxon>Sordariomycetidae</taxon>
        <taxon>Phyllachorales</taxon>
        <taxon>Phyllachoraceae</taxon>
        <taxon>Phyllachora</taxon>
    </lineage>
</organism>
<evidence type="ECO:0000256" key="1">
    <source>
        <dbReference type="SAM" id="SignalP"/>
    </source>
</evidence>